<sequence>MRTMIRACTAGCVRKAMSPKKTKEGDSSTFRNVIGFVQNLLNLPSRGQLCEAVDALPYLSKGGVLLNYKTIASLLRRIANEKSLKAGKLVHLHWKLTRSKHPDTFLANHLIEMYAKCGDHSRAREVFDKMRVRNLYSWNNMLSGYAKLGMAKAARKVFDKISERDFVSWNTMIMAYVQSERLDEAVKCYLELRRSDCGYNEYSFAGVLTVCVKLKALWLLKQLHCQVFVLGFLTNVVLSSSVMDAYAKCDEMGDGRRLFDEMKWRDVLA</sequence>
<dbReference type="SUPFAM" id="SSF48452">
    <property type="entry name" value="TPR-like"/>
    <property type="match status" value="1"/>
</dbReference>
<reference evidence="3" key="1">
    <citation type="submission" date="2018-01" db="EMBL/GenBank/DDBJ databases">
        <authorList>
            <person name="Mao J.F."/>
        </authorList>
    </citation>
    <scope>NUCLEOTIDE SEQUENCE</scope>
    <source>
        <strain evidence="3">Huo1</strain>
        <tissue evidence="3">Leaf</tissue>
    </source>
</reference>
<accession>A0A8X8YA02</accession>
<feature type="repeat" description="PPR" evidence="2">
    <location>
        <begin position="134"/>
        <end position="168"/>
    </location>
</feature>
<proteinExistence type="predicted"/>
<dbReference type="PROSITE" id="PS51375">
    <property type="entry name" value="PPR"/>
    <property type="match status" value="3"/>
</dbReference>
<dbReference type="EMBL" id="PNBA02000004">
    <property type="protein sequence ID" value="KAG6427774.1"/>
    <property type="molecule type" value="Genomic_DNA"/>
</dbReference>
<dbReference type="Proteomes" id="UP000298416">
    <property type="component" value="Unassembled WGS sequence"/>
</dbReference>
<protein>
    <recommendedName>
        <fullName evidence="5">Pentatricopeptide repeat-containing protein</fullName>
    </recommendedName>
</protein>
<keyword evidence="4" id="KW-1185">Reference proteome</keyword>
<reference evidence="3" key="2">
    <citation type="submission" date="2020-08" db="EMBL/GenBank/DDBJ databases">
        <title>Plant Genome Project.</title>
        <authorList>
            <person name="Zhang R.-G."/>
        </authorList>
    </citation>
    <scope>NUCLEOTIDE SEQUENCE</scope>
    <source>
        <strain evidence="3">Huo1</strain>
        <tissue evidence="3">Leaf</tissue>
    </source>
</reference>
<evidence type="ECO:0008006" key="5">
    <source>
        <dbReference type="Google" id="ProtNLM"/>
    </source>
</evidence>
<keyword evidence="1" id="KW-0677">Repeat</keyword>
<dbReference type="GO" id="GO:0003723">
    <property type="term" value="F:RNA binding"/>
    <property type="evidence" value="ECO:0007669"/>
    <property type="project" value="InterPro"/>
</dbReference>
<dbReference type="Gene3D" id="1.25.40.10">
    <property type="entry name" value="Tetratricopeptide repeat domain"/>
    <property type="match status" value="2"/>
</dbReference>
<gene>
    <name evidence="3" type="ORF">SASPL_112021</name>
</gene>
<evidence type="ECO:0000256" key="2">
    <source>
        <dbReference type="PROSITE-ProRule" id="PRU00708"/>
    </source>
</evidence>
<dbReference type="NCBIfam" id="TIGR00756">
    <property type="entry name" value="PPR"/>
    <property type="match status" value="3"/>
</dbReference>
<name>A0A8X8YA02_SALSN</name>
<dbReference type="InterPro" id="IPR046960">
    <property type="entry name" value="PPR_At4g14850-like_plant"/>
</dbReference>
<dbReference type="InterPro" id="IPR002885">
    <property type="entry name" value="PPR_rpt"/>
</dbReference>
<dbReference type="FunFam" id="1.25.40.10:FF:000442">
    <property type="entry name" value="Pentatricopeptide repeat-containing protein At3g49710"/>
    <property type="match status" value="1"/>
</dbReference>
<organism evidence="3">
    <name type="scientific">Salvia splendens</name>
    <name type="common">Scarlet sage</name>
    <dbReference type="NCBI Taxonomy" id="180675"/>
    <lineage>
        <taxon>Eukaryota</taxon>
        <taxon>Viridiplantae</taxon>
        <taxon>Streptophyta</taxon>
        <taxon>Embryophyta</taxon>
        <taxon>Tracheophyta</taxon>
        <taxon>Spermatophyta</taxon>
        <taxon>Magnoliopsida</taxon>
        <taxon>eudicotyledons</taxon>
        <taxon>Gunneridae</taxon>
        <taxon>Pentapetalae</taxon>
        <taxon>asterids</taxon>
        <taxon>lamiids</taxon>
        <taxon>Lamiales</taxon>
        <taxon>Lamiaceae</taxon>
        <taxon>Nepetoideae</taxon>
        <taxon>Mentheae</taxon>
        <taxon>Salviinae</taxon>
        <taxon>Salvia</taxon>
        <taxon>Salvia subgen. Calosphace</taxon>
        <taxon>core Calosphace</taxon>
    </lineage>
</organism>
<evidence type="ECO:0000313" key="3">
    <source>
        <dbReference type="EMBL" id="KAG6427774.1"/>
    </source>
</evidence>
<dbReference type="PANTHER" id="PTHR47926">
    <property type="entry name" value="PENTATRICOPEPTIDE REPEAT-CONTAINING PROTEIN"/>
    <property type="match status" value="1"/>
</dbReference>
<feature type="repeat" description="PPR" evidence="2">
    <location>
        <begin position="103"/>
        <end position="133"/>
    </location>
</feature>
<dbReference type="InterPro" id="IPR011990">
    <property type="entry name" value="TPR-like_helical_dom_sf"/>
</dbReference>
<evidence type="ECO:0000256" key="1">
    <source>
        <dbReference type="ARBA" id="ARBA00022737"/>
    </source>
</evidence>
<dbReference type="Pfam" id="PF13041">
    <property type="entry name" value="PPR_2"/>
    <property type="match status" value="1"/>
</dbReference>
<dbReference type="Pfam" id="PF01535">
    <property type="entry name" value="PPR"/>
    <property type="match status" value="2"/>
</dbReference>
<dbReference type="GO" id="GO:0009451">
    <property type="term" value="P:RNA modification"/>
    <property type="evidence" value="ECO:0007669"/>
    <property type="project" value="InterPro"/>
</dbReference>
<comment type="caution">
    <text evidence="3">The sequence shown here is derived from an EMBL/GenBank/DDBJ whole genome shotgun (WGS) entry which is preliminary data.</text>
</comment>
<evidence type="ECO:0000313" key="4">
    <source>
        <dbReference type="Proteomes" id="UP000298416"/>
    </source>
</evidence>
<dbReference type="AlphaFoldDB" id="A0A8X8YA02"/>
<feature type="repeat" description="PPR" evidence="2">
    <location>
        <begin position="235"/>
        <end position="269"/>
    </location>
</feature>